<dbReference type="OrthoDB" id="8450612at2"/>
<proteinExistence type="predicted"/>
<organism evidence="2 3">
    <name type="scientific">Labrys okinawensis</name>
    <dbReference type="NCBI Taxonomy" id="346911"/>
    <lineage>
        <taxon>Bacteria</taxon>
        <taxon>Pseudomonadati</taxon>
        <taxon>Pseudomonadota</taxon>
        <taxon>Alphaproteobacteria</taxon>
        <taxon>Hyphomicrobiales</taxon>
        <taxon>Xanthobacteraceae</taxon>
        <taxon>Labrys</taxon>
    </lineage>
</organism>
<accession>A0A2S9Q3X0</accession>
<gene>
    <name evidence="2" type="ORF">C5L14_28675</name>
</gene>
<keyword evidence="1" id="KW-0472">Membrane</keyword>
<feature type="transmembrane region" description="Helical" evidence="1">
    <location>
        <begin position="20"/>
        <end position="46"/>
    </location>
</feature>
<keyword evidence="1" id="KW-1133">Transmembrane helix</keyword>
<evidence type="ECO:0000313" key="2">
    <source>
        <dbReference type="EMBL" id="PRH84053.1"/>
    </source>
</evidence>
<sequence>MKGRFDLSAYDNGTQLLMHLVVLLACLVASALVCFGLVAVSAPFVLLQWIGFFTLAKFVYFVVAYVLFGGSFIDPLEQMYEDRRNRR</sequence>
<name>A0A2S9Q3X0_9HYPH</name>
<reference evidence="2 3" key="1">
    <citation type="submission" date="2018-02" db="EMBL/GenBank/DDBJ databases">
        <title>Whole genome sequencing of endophytic bacterium.</title>
        <authorList>
            <person name="Eedara R."/>
            <person name="Podile A.R."/>
        </authorList>
    </citation>
    <scope>NUCLEOTIDE SEQUENCE [LARGE SCALE GENOMIC DNA]</scope>
    <source>
        <strain evidence="2 3">RP1T</strain>
    </source>
</reference>
<evidence type="ECO:0000313" key="3">
    <source>
        <dbReference type="Proteomes" id="UP000237682"/>
    </source>
</evidence>
<evidence type="ECO:0000256" key="1">
    <source>
        <dbReference type="SAM" id="Phobius"/>
    </source>
</evidence>
<feature type="transmembrane region" description="Helical" evidence="1">
    <location>
        <begin position="58"/>
        <end position="76"/>
    </location>
</feature>
<dbReference type="AlphaFoldDB" id="A0A2S9Q3X0"/>
<dbReference type="EMBL" id="PUEJ01000016">
    <property type="protein sequence ID" value="PRH84053.1"/>
    <property type="molecule type" value="Genomic_DNA"/>
</dbReference>
<keyword evidence="1" id="KW-0812">Transmembrane</keyword>
<dbReference type="RefSeq" id="WP_105865481.1">
    <property type="nucleotide sequence ID" value="NZ_PUEJ01000016.1"/>
</dbReference>
<protein>
    <submittedName>
        <fullName evidence="2">Uncharacterized protein</fullName>
    </submittedName>
</protein>
<keyword evidence="3" id="KW-1185">Reference proteome</keyword>
<dbReference type="Proteomes" id="UP000237682">
    <property type="component" value="Unassembled WGS sequence"/>
</dbReference>
<comment type="caution">
    <text evidence="2">The sequence shown here is derived from an EMBL/GenBank/DDBJ whole genome shotgun (WGS) entry which is preliminary data.</text>
</comment>
<dbReference type="PROSITE" id="PS51257">
    <property type="entry name" value="PROKAR_LIPOPROTEIN"/>
    <property type="match status" value="1"/>
</dbReference>